<evidence type="ECO:0000313" key="7">
    <source>
        <dbReference type="Proteomes" id="UP000332487"/>
    </source>
</evidence>
<protein>
    <recommendedName>
        <fullName evidence="4">DNA-directed RNA polymerase subunit Rpo3</fullName>
        <ecNumber evidence="4">2.7.7.6</ecNumber>
    </recommendedName>
    <alternativeName>
        <fullName evidence="4">DNA-directed RNA polymerase subunit D</fullName>
    </alternativeName>
</protein>
<dbReference type="Pfam" id="PF01000">
    <property type="entry name" value="RNA_pol_A_bac"/>
    <property type="match status" value="1"/>
</dbReference>
<sequence>MEIEVLRDDDKVFEFVLKGATANYANALRRIAINGIKAFAIDKVTVYENTSSMFDEYIAHRIGLVPLITPHGSSDKDEILFTLEAAGPGTIYSKSLESSDKSVVVANPNIPIIKLGRDQKIRIEGKAVMGSALKHAKFQPGLVTYEATADDEFKFYVETFGQMPPRDIIIKACDAIKENMKEFSKVLKKLE</sequence>
<dbReference type="HAMAP" id="MF_00320">
    <property type="entry name" value="RNApol_arch_Rpo3"/>
    <property type="match status" value="1"/>
</dbReference>
<dbReference type="SUPFAM" id="SSF55257">
    <property type="entry name" value="RBP11-like subunits of RNA polymerase"/>
    <property type="match status" value="1"/>
</dbReference>
<dbReference type="NCBIfam" id="NF001988">
    <property type="entry name" value="PRK00783.1"/>
    <property type="match status" value="1"/>
</dbReference>
<evidence type="ECO:0000313" key="6">
    <source>
        <dbReference type="EMBL" id="EET89812.1"/>
    </source>
</evidence>
<dbReference type="GO" id="GO:0006351">
    <property type="term" value="P:DNA-templated transcription"/>
    <property type="evidence" value="ECO:0007669"/>
    <property type="project" value="UniProtKB-UniRule"/>
</dbReference>
<dbReference type="InterPro" id="IPR001514">
    <property type="entry name" value="DNA-dir_RNA_pol_30-40kDasu_CS"/>
</dbReference>
<dbReference type="GO" id="GO:0005737">
    <property type="term" value="C:cytoplasm"/>
    <property type="evidence" value="ECO:0007669"/>
    <property type="project" value="UniProtKB-SubCell"/>
</dbReference>
<keyword evidence="1 4" id="KW-0240">DNA-directed RNA polymerase</keyword>
<dbReference type="InterPro" id="IPR036603">
    <property type="entry name" value="RBP11-like"/>
</dbReference>
<keyword evidence="7" id="KW-1185">Reference proteome</keyword>
<evidence type="ECO:0000256" key="1">
    <source>
        <dbReference type="ARBA" id="ARBA00022478"/>
    </source>
</evidence>
<dbReference type="InterPro" id="IPR050518">
    <property type="entry name" value="Rpo3/RPB3_RNA_Pol_subunit"/>
</dbReference>
<dbReference type="SMART" id="SM00662">
    <property type="entry name" value="RPOLD"/>
    <property type="match status" value="1"/>
</dbReference>
<feature type="domain" description="DNA-directed RNA polymerase RpoA/D/Rpb3-type" evidence="5">
    <location>
        <begin position="12"/>
        <end position="186"/>
    </location>
</feature>
<name>C7DIN8_MICA2</name>
<dbReference type="PANTHER" id="PTHR11800:SF2">
    <property type="entry name" value="DNA-DIRECTED RNA POLYMERASE II SUBUNIT RPB3"/>
    <property type="match status" value="1"/>
</dbReference>
<keyword evidence="4" id="KW-0963">Cytoplasm</keyword>
<dbReference type="GO" id="GO:0046983">
    <property type="term" value="F:protein dimerization activity"/>
    <property type="evidence" value="ECO:0007669"/>
    <property type="project" value="InterPro"/>
</dbReference>
<dbReference type="Gene3D" id="2.170.120.12">
    <property type="entry name" value="DNA-directed RNA polymerase, insert domain"/>
    <property type="match status" value="1"/>
</dbReference>
<evidence type="ECO:0000259" key="5">
    <source>
        <dbReference type="SMART" id="SM00662"/>
    </source>
</evidence>
<comment type="similarity">
    <text evidence="3 4">Belongs to the archaeal Rpo3/eukaryotic RPB3 RNA polymerase subunit family.</text>
</comment>
<evidence type="ECO:0000256" key="4">
    <source>
        <dbReference type="HAMAP-Rule" id="MF_00320"/>
    </source>
</evidence>
<dbReference type="Proteomes" id="UP000332487">
    <property type="component" value="Unassembled WGS sequence"/>
</dbReference>
<gene>
    <name evidence="4" type="primary">rpo3</name>
    <name evidence="4" type="synonym">rpoD</name>
    <name evidence="6" type="ORF">UNLARM2_0926</name>
</gene>
<keyword evidence="2 4" id="KW-0804">Transcription</keyword>
<proteinExistence type="inferred from homology"/>
<reference evidence="6 7" key="2">
    <citation type="journal article" date="2010" name="Proc. Natl. Acad. Sci. U.S.A.">
        <title>Enigmatic, ultrasmall, uncultivated Archaea.</title>
        <authorList>
            <person name="Baker B.J."/>
            <person name="Comolli L.R."/>
            <person name="Dick G.J."/>
            <person name="Hauser L.J."/>
            <person name="Hyatt D."/>
            <person name="Dill B.D."/>
            <person name="Land M.L."/>
            <person name="Verberkmoes N.C."/>
            <person name="Hettich R.L."/>
            <person name="Banfield J.F."/>
        </authorList>
    </citation>
    <scope>NUCLEOTIDE SEQUENCE [LARGE SCALE GENOMIC DNA]</scope>
    <source>
        <strain evidence="6">ARMAN-2</strain>
    </source>
</reference>
<dbReference type="SUPFAM" id="SSF56553">
    <property type="entry name" value="Insert subdomain of RNA polymerase alpha subunit"/>
    <property type="match status" value="1"/>
</dbReference>
<dbReference type="EC" id="2.7.7.6" evidence="4"/>
<dbReference type="Gene3D" id="3.30.1360.10">
    <property type="entry name" value="RNA polymerase, RBP11-like subunit"/>
    <property type="match status" value="1"/>
</dbReference>
<evidence type="ECO:0000256" key="2">
    <source>
        <dbReference type="ARBA" id="ARBA00023163"/>
    </source>
</evidence>
<comment type="subcellular location">
    <subcellularLocation>
        <location evidence="4">Cytoplasm</location>
    </subcellularLocation>
</comment>
<dbReference type="Pfam" id="PF01193">
    <property type="entry name" value="RNA_pol_L"/>
    <property type="match status" value="1"/>
</dbReference>
<dbReference type="EMBL" id="GG697241">
    <property type="protein sequence ID" value="EET89812.1"/>
    <property type="molecule type" value="Genomic_DNA"/>
</dbReference>
<reference evidence="6 7" key="1">
    <citation type="journal article" date="2009" name="Genome Biol.">
        <title>Community-wide analysis of microbial genome sequence signatures.</title>
        <authorList>
            <person name="Dick G.J."/>
            <person name="Andersson A.F."/>
            <person name="Baker B.J."/>
            <person name="Simmons S.L."/>
            <person name="Thomas B.C."/>
            <person name="Yelton A.P."/>
            <person name="Banfield J.F."/>
        </authorList>
    </citation>
    <scope>NUCLEOTIDE SEQUENCE [LARGE SCALE GENOMIC DNA]</scope>
    <source>
        <strain evidence="6">ARMAN-2</strain>
    </source>
</reference>
<dbReference type="InterPro" id="IPR036643">
    <property type="entry name" value="RNApol_insert_sf"/>
</dbReference>
<accession>C7DIN8</accession>
<dbReference type="InterPro" id="IPR011263">
    <property type="entry name" value="DNA-dir_RNA_pol_RpoA/D/Rpb3"/>
</dbReference>
<dbReference type="GO" id="GO:0003899">
    <property type="term" value="F:DNA-directed RNA polymerase activity"/>
    <property type="evidence" value="ECO:0007669"/>
    <property type="project" value="UniProtKB-UniRule"/>
</dbReference>
<comment type="caution">
    <text evidence="4">Lacks conserved residue(s) required for the propagation of feature annotation.</text>
</comment>
<dbReference type="AlphaFoldDB" id="C7DIN8"/>
<dbReference type="InterPro" id="IPR022842">
    <property type="entry name" value="RNAP_Rpo3/Rpb3/RPAC1"/>
</dbReference>
<comment type="subunit">
    <text evidence="4">Part of the RNA polymerase complex.</text>
</comment>
<comment type="function">
    <text evidence="4">DNA-dependent RNA polymerase (RNAP) catalyzes the transcription of DNA into RNA using the four ribonucleoside triphosphates as substrates.</text>
</comment>
<dbReference type="PROSITE" id="PS00446">
    <property type="entry name" value="RNA_POL_D_30KD"/>
    <property type="match status" value="1"/>
</dbReference>
<evidence type="ECO:0000256" key="3">
    <source>
        <dbReference type="ARBA" id="ARBA00025804"/>
    </source>
</evidence>
<dbReference type="GO" id="GO:0000428">
    <property type="term" value="C:DNA-directed RNA polymerase complex"/>
    <property type="evidence" value="ECO:0007669"/>
    <property type="project" value="UniProtKB-KW"/>
</dbReference>
<organism evidence="6 7">
    <name type="scientific">Candidatus Micrarchaeum acidiphilum ARMAN-2</name>
    <dbReference type="NCBI Taxonomy" id="425595"/>
    <lineage>
        <taxon>Archaea</taxon>
        <taxon>Candidatus Micrarchaeota</taxon>
        <taxon>Candidatus Micrarchaeia</taxon>
        <taxon>Candidatus Micrarchaeales</taxon>
        <taxon>Candidatus Micrarchaeaceae</taxon>
        <taxon>Candidatus Micrarchaeum</taxon>
    </lineage>
</organism>
<keyword evidence="4" id="KW-0808">Transferase</keyword>
<comment type="catalytic activity">
    <reaction evidence="4">
        <text>RNA(n) + a ribonucleoside 5'-triphosphate = RNA(n+1) + diphosphate</text>
        <dbReference type="Rhea" id="RHEA:21248"/>
        <dbReference type="Rhea" id="RHEA-COMP:14527"/>
        <dbReference type="Rhea" id="RHEA-COMP:17342"/>
        <dbReference type="ChEBI" id="CHEBI:33019"/>
        <dbReference type="ChEBI" id="CHEBI:61557"/>
        <dbReference type="ChEBI" id="CHEBI:140395"/>
        <dbReference type="EC" id="2.7.7.6"/>
    </reaction>
</comment>
<dbReference type="GO" id="GO:0003677">
    <property type="term" value="F:DNA binding"/>
    <property type="evidence" value="ECO:0007669"/>
    <property type="project" value="UniProtKB-UniRule"/>
</dbReference>
<dbReference type="PANTHER" id="PTHR11800">
    <property type="entry name" value="DNA-DIRECTED RNA POLYMERASE"/>
    <property type="match status" value="1"/>
</dbReference>
<dbReference type="InterPro" id="IPR011262">
    <property type="entry name" value="DNA-dir_RNA_pol_insert"/>
</dbReference>
<keyword evidence="4" id="KW-0548">Nucleotidyltransferase</keyword>